<dbReference type="OrthoDB" id="10266364at2759"/>
<sequence>MLNVTLLFTILCQQKTNMMLKPVPFVPPAWASALRHPPSKKLRLGHFPTPILPFSPPGLPEGVRMFIKRDDFSGLETSGNKIRKLEFLLADALEQKADCIVTCGGVQSNHCRATAAVARMLGLDSYLLLRTNKPDEDPALVGNLLFDRFVFIFMLDANIIQMSRQEYGKYGSETMIKRTCDRLREEGRRPYAIPVGGSNGLGTWGYIEAIDEINNQLKVGLDLTGIGLGSYLYAKAYPDAALDFGAKIPTHAYIVCDNDEYFHGHIEGQIMPTMGAPSSISSREFLQITNAQGTGYARSTKKELEFIYSVSRTTGVLMDPVYSGKALFHLIRELNEKPEKFVGKSILFVHTGGQFGMYDKVNDLQEVIRQDQVTRFAME</sequence>
<dbReference type="FunFam" id="3.40.50.1100:FF:000037">
    <property type="entry name" value="Bifunctional D-cysteine desulfhydrase/1-aminocyclopropane-1-carboxylate deaminase, mitochondrial"/>
    <property type="match status" value="1"/>
</dbReference>
<dbReference type="GO" id="GO:0019148">
    <property type="term" value="F:D-cysteine desulfhydrase activity"/>
    <property type="evidence" value="ECO:0007669"/>
    <property type="project" value="TreeGrafter"/>
</dbReference>
<dbReference type="InterPro" id="IPR036052">
    <property type="entry name" value="TrpB-like_PALP_sf"/>
</dbReference>
<gene>
    <name evidence="7" type="ORF">BBP00_00000149</name>
</gene>
<dbReference type="Gene3D" id="3.40.50.1100">
    <property type="match status" value="2"/>
</dbReference>
<dbReference type="SUPFAM" id="SSF53686">
    <property type="entry name" value="Tryptophan synthase beta subunit-like PLP-dependent enzymes"/>
    <property type="match status" value="1"/>
</dbReference>
<organism evidence="7 8">
    <name type="scientific">Phytophthora kernoviae</name>
    <dbReference type="NCBI Taxonomy" id="325452"/>
    <lineage>
        <taxon>Eukaryota</taxon>
        <taxon>Sar</taxon>
        <taxon>Stramenopiles</taxon>
        <taxon>Oomycota</taxon>
        <taxon>Peronosporomycetes</taxon>
        <taxon>Peronosporales</taxon>
        <taxon>Peronosporaceae</taxon>
        <taxon>Phytophthora</taxon>
    </lineage>
</organism>
<dbReference type="AlphaFoldDB" id="A0A3F2S3X4"/>
<dbReference type="Proteomes" id="UP000277300">
    <property type="component" value="Unassembled WGS sequence"/>
</dbReference>
<feature type="modified residue" description="N6-(pyridoxal phosphate)lysine" evidence="5">
    <location>
        <position position="81"/>
    </location>
</feature>
<accession>A0A3F2S3X4</accession>
<dbReference type="PANTHER" id="PTHR43780:SF2">
    <property type="entry name" value="1-AMINOCYCLOPROPANE-1-CARBOXYLATE DEAMINASE-RELATED"/>
    <property type="match status" value="1"/>
</dbReference>
<keyword evidence="3 5" id="KW-0663">Pyridoxal phosphate</keyword>
<evidence type="ECO:0000259" key="6">
    <source>
        <dbReference type="Pfam" id="PF00291"/>
    </source>
</evidence>
<dbReference type="PIRSF" id="PIRSF006278">
    <property type="entry name" value="ACCD_DCysDesulf"/>
    <property type="match status" value="1"/>
</dbReference>
<feature type="domain" description="Tryptophan synthase beta chain-like PALP" evidence="6">
    <location>
        <begin position="43"/>
        <end position="352"/>
    </location>
</feature>
<feature type="active site" description="Nucleophile" evidence="4">
    <location>
        <position position="108"/>
    </location>
</feature>
<proteinExistence type="inferred from homology"/>
<evidence type="ECO:0000313" key="8">
    <source>
        <dbReference type="Proteomes" id="UP000277300"/>
    </source>
</evidence>
<evidence type="ECO:0000256" key="4">
    <source>
        <dbReference type="PIRSR" id="PIRSR006278-1"/>
    </source>
</evidence>
<evidence type="ECO:0000313" key="7">
    <source>
        <dbReference type="EMBL" id="RLN69752.1"/>
    </source>
</evidence>
<comment type="cofactor">
    <cofactor evidence="1">
        <name>pyridoxal 5'-phosphate</name>
        <dbReference type="ChEBI" id="CHEBI:597326"/>
    </cofactor>
</comment>
<protein>
    <recommendedName>
        <fullName evidence="6">Tryptophan synthase beta chain-like PALP domain-containing protein</fullName>
    </recommendedName>
</protein>
<name>A0A3F2S3X4_9STRA</name>
<reference evidence="7 8" key="1">
    <citation type="submission" date="2018-07" db="EMBL/GenBank/DDBJ databases">
        <title>Genome sequencing of oomycete isolates from Chile give support for New Zealand origin for Phytophthora kernoviae and make available the first Nothophytophthora sp. genome.</title>
        <authorList>
            <person name="Studholme D.J."/>
            <person name="Sanfuentes E."/>
            <person name="Panda P."/>
            <person name="Hill R."/>
            <person name="Sambles C."/>
            <person name="Grant M."/>
            <person name="Williams N.M."/>
            <person name="Mcdougal R.L."/>
        </authorList>
    </citation>
    <scope>NUCLEOTIDE SEQUENCE [LARGE SCALE GENOMIC DNA]</scope>
    <source>
        <strain evidence="7">Chile6</strain>
    </source>
</reference>
<comment type="similarity">
    <text evidence="2">Belongs to the ACC deaminase/D-cysteine desulfhydrase family.</text>
</comment>
<evidence type="ECO:0000256" key="5">
    <source>
        <dbReference type="PIRSR" id="PIRSR006278-2"/>
    </source>
</evidence>
<dbReference type="InterPro" id="IPR001926">
    <property type="entry name" value="TrpB-like_PALP"/>
</dbReference>
<dbReference type="Pfam" id="PF00291">
    <property type="entry name" value="PALP"/>
    <property type="match status" value="1"/>
</dbReference>
<evidence type="ECO:0000256" key="2">
    <source>
        <dbReference type="ARBA" id="ARBA00008639"/>
    </source>
</evidence>
<comment type="caution">
    <text evidence="7">The sequence shown here is derived from an EMBL/GenBank/DDBJ whole genome shotgun (WGS) entry which is preliminary data.</text>
</comment>
<dbReference type="PANTHER" id="PTHR43780">
    <property type="entry name" value="1-AMINOCYCLOPROPANE-1-CARBOXYLATE DEAMINASE-RELATED"/>
    <property type="match status" value="1"/>
</dbReference>
<evidence type="ECO:0000256" key="1">
    <source>
        <dbReference type="ARBA" id="ARBA00001933"/>
    </source>
</evidence>
<evidence type="ECO:0000256" key="3">
    <source>
        <dbReference type="ARBA" id="ARBA00022898"/>
    </source>
</evidence>
<dbReference type="InterPro" id="IPR027278">
    <property type="entry name" value="ACCD_DCysDesulf"/>
</dbReference>
<dbReference type="EMBL" id="MBDO02000002">
    <property type="protein sequence ID" value="RLN69752.1"/>
    <property type="molecule type" value="Genomic_DNA"/>
</dbReference>